<dbReference type="GO" id="GO:0005524">
    <property type="term" value="F:ATP binding"/>
    <property type="evidence" value="ECO:0007669"/>
    <property type="project" value="UniProtKB-KW"/>
</dbReference>
<dbReference type="FunFam" id="3.90.640.10:FF:000002">
    <property type="entry name" value="Heat shock 70 kDa"/>
    <property type="match status" value="1"/>
</dbReference>
<comment type="similarity">
    <text evidence="1 4">Belongs to the heat shock protein 70 family.</text>
</comment>
<evidence type="ECO:0000256" key="2">
    <source>
        <dbReference type="ARBA" id="ARBA00022741"/>
    </source>
</evidence>
<dbReference type="GO" id="GO:0140662">
    <property type="term" value="F:ATP-dependent protein folding chaperone"/>
    <property type="evidence" value="ECO:0007669"/>
    <property type="project" value="InterPro"/>
</dbReference>
<dbReference type="InterPro" id="IPR018181">
    <property type="entry name" value="Heat_shock_70_CS"/>
</dbReference>
<proteinExistence type="inferred from homology"/>
<dbReference type="FunFam" id="2.60.34.10:FF:000023">
    <property type="entry name" value="70 kDa heat shock cognate protein"/>
    <property type="match status" value="1"/>
</dbReference>
<name>A0AA35ZZ97_LACSI</name>
<dbReference type="InterPro" id="IPR043129">
    <property type="entry name" value="ATPase_NBD"/>
</dbReference>
<gene>
    <name evidence="6" type="ORF">LSALG_LOCUS40130</name>
</gene>
<dbReference type="InterPro" id="IPR029048">
    <property type="entry name" value="HSP70_C_sf"/>
</dbReference>
<dbReference type="SUPFAM" id="SSF100934">
    <property type="entry name" value="Heat shock protein 70kD (HSP70), C-terminal subdomain"/>
    <property type="match status" value="1"/>
</dbReference>
<evidence type="ECO:0000313" key="7">
    <source>
        <dbReference type="Proteomes" id="UP001177003"/>
    </source>
</evidence>
<dbReference type="Gene3D" id="3.30.420.40">
    <property type="match status" value="2"/>
</dbReference>
<dbReference type="FunFam" id="3.30.30.30:FF:000001">
    <property type="entry name" value="heat shock 70 kDa protein-like"/>
    <property type="match status" value="1"/>
</dbReference>
<dbReference type="PANTHER" id="PTHR19375">
    <property type="entry name" value="HEAT SHOCK PROTEIN 70KDA"/>
    <property type="match status" value="1"/>
</dbReference>
<dbReference type="SUPFAM" id="SSF53067">
    <property type="entry name" value="Actin-like ATPase domain"/>
    <property type="match status" value="2"/>
</dbReference>
<dbReference type="Gene3D" id="2.60.34.10">
    <property type="entry name" value="Substrate Binding Domain Of DNAk, Chain A, domain 1"/>
    <property type="match status" value="1"/>
</dbReference>
<keyword evidence="7" id="KW-1185">Reference proteome</keyword>
<dbReference type="InterPro" id="IPR029047">
    <property type="entry name" value="HSP70_peptide-bd_sf"/>
</dbReference>
<dbReference type="InterPro" id="IPR013126">
    <property type="entry name" value="Hsp_70_fam"/>
</dbReference>
<evidence type="ECO:0008006" key="8">
    <source>
        <dbReference type="Google" id="ProtNLM"/>
    </source>
</evidence>
<evidence type="ECO:0000313" key="6">
    <source>
        <dbReference type="EMBL" id="CAI9301596.1"/>
    </source>
</evidence>
<dbReference type="PROSITE" id="PS00329">
    <property type="entry name" value="HSP70_2"/>
    <property type="match status" value="1"/>
</dbReference>
<keyword evidence="5" id="KW-0175">Coiled coil</keyword>
<keyword evidence="2 4" id="KW-0547">Nucleotide-binding</keyword>
<evidence type="ECO:0000256" key="4">
    <source>
        <dbReference type="RuleBase" id="RU003322"/>
    </source>
</evidence>
<dbReference type="Gene3D" id="3.90.640.10">
    <property type="entry name" value="Actin, Chain A, domain 4"/>
    <property type="match status" value="1"/>
</dbReference>
<accession>A0AA35ZZ97</accession>
<dbReference type="SUPFAM" id="SSF100920">
    <property type="entry name" value="Heat shock protein 70kD (HSP70), peptide-binding domain"/>
    <property type="match status" value="1"/>
</dbReference>
<dbReference type="AlphaFoldDB" id="A0AA35ZZ97"/>
<reference evidence="6" key="1">
    <citation type="submission" date="2023-04" db="EMBL/GenBank/DDBJ databases">
        <authorList>
            <person name="Vijverberg K."/>
            <person name="Xiong W."/>
            <person name="Schranz E."/>
        </authorList>
    </citation>
    <scope>NUCLEOTIDE SEQUENCE</scope>
</reference>
<keyword evidence="3 4" id="KW-0067">ATP-binding</keyword>
<dbReference type="PROSITE" id="PS00297">
    <property type="entry name" value="HSP70_1"/>
    <property type="match status" value="1"/>
</dbReference>
<dbReference type="Gene3D" id="3.30.30.30">
    <property type="match status" value="1"/>
</dbReference>
<evidence type="ECO:0000256" key="3">
    <source>
        <dbReference type="ARBA" id="ARBA00022840"/>
    </source>
</evidence>
<dbReference type="PROSITE" id="PS01036">
    <property type="entry name" value="HSP70_3"/>
    <property type="match status" value="1"/>
</dbReference>
<dbReference type="PRINTS" id="PR00301">
    <property type="entry name" value="HEATSHOCK70"/>
</dbReference>
<dbReference type="Pfam" id="PF00012">
    <property type="entry name" value="HSP70"/>
    <property type="match status" value="1"/>
</dbReference>
<feature type="coiled-coil region" evidence="5">
    <location>
        <begin position="523"/>
        <end position="550"/>
    </location>
</feature>
<dbReference type="NCBIfam" id="NF001413">
    <property type="entry name" value="PRK00290.1"/>
    <property type="match status" value="1"/>
</dbReference>
<sequence>MDGKGNRTPAIGIDLGTSYSCVAVWKHDRIQIIPNDQGNRTTPSCVSFVDGERLIGDGALNKAAMNPANTIFDAKRLIGRRFSDSKVQDDMKLWPFRVIQGPFDTPKIVVSFKGEEKEFLAEEISSMILGKMKETAESYLGKVVKDAVITVPAYFNDSQRQATKDAGAIAGLNVMRIINEPTAAAIAYGLDKKSDITRKINVLVFDLGGGTFDVSLLTIAKGGTIEVKAVGGDTHLGGEDFDNRMVDHCVREFKRRWNKDLTGNKRALGRLRFACEKAKRILSCSTQTSINLDCLHEGIDFSMKFSRAKFEELNICFFSKCIEIVETCLSDAKMKKSCVNKVILSGGSTRIPKVQSMLQEFFERKELCKSLNPDEAVAYGAAVMASKLSGNNHKSCRDLLLLDVTPLSLGVGVLGDIFDVVIPRNTPMPTKKSKSYVTTKDNQTCVTVKVYQGERTRSTDNHLLGKFRFSEIPPAPKGVIKFMDTFEIDANGILTVTSEIISTGKTEKLTITNENGRLSNEQIQKMVNDAEKYKQEDQEYKKKADALNALDDCIYNMKKKIKNMAHGKSLREMENAITDITKWLEHKQTASIVEIQRMQKHLESVADFKPNVRDNTYDFKSSASKKIHNAGKFFKNFVLRQKV</sequence>
<organism evidence="6 7">
    <name type="scientific">Lactuca saligna</name>
    <name type="common">Willowleaf lettuce</name>
    <dbReference type="NCBI Taxonomy" id="75948"/>
    <lineage>
        <taxon>Eukaryota</taxon>
        <taxon>Viridiplantae</taxon>
        <taxon>Streptophyta</taxon>
        <taxon>Embryophyta</taxon>
        <taxon>Tracheophyta</taxon>
        <taxon>Spermatophyta</taxon>
        <taxon>Magnoliopsida</taxon>
        <taxon>eudicotyledons</taxon>
        <taxon>Gunneridae</taxon>
        <taxon>Pentapetalae</taxon>
        <taxon>asterids</taxon>
        <taxon>campanulids</taxon>
        <taxon>Asterales</taxon>
        <taxon>Asteraceae</taxon>
        <taxon>Cichorioideae</taxon>
        <taxon>Cichorieae</taxon>
        <taxon>Lactucinae</taxon>
        <taxon>Lactuca</taxon>
    </lineage>
</organism>
<dbReference type="FunFam" id="3.30.420.40:FF:000026">
    <property type="entry name" value="Heat shock protein 70"/>
    <property type="match status" value="1"/>
</dbReference>
<dbReference type="Gene3D" id="1.20.1270.10">
    <property type="match status" value="1"/>
</dbReference>
<dbReference type="EMBL" id="OX465085">
    <property type="protein sequence ID" value="CAI9301596.1"/>
    <property type="molecule type" value="Genomic_DNA"/>
</dbReference>
<protein>
    <recommendedName>
        <fullName evidence="8">Heat shock protein 70</fullName>
    </recommendedName>
</protein>
<evidence type="ECO:0000256" key="5">
    <source>
        <dbReference type="SAM" id="Coils"/>
    </source>
</evidence>
<evidence type="ECO:0000256" key="1">
    <source>
        <dbReference type="ARBA" id="ARBA00007381"/>
    </source>
</evidence>
<dbReference type="Proteomes" id="UP001177003">
    <property type="component" value="Chromosome 9"/>
</dbReference>